<protein>
    <submittedName>
        <fullName evidence="1">Uncharacterized protein</fullName>
    </submittedName>
</protein>
<keyword evidence="2" id="KW-1185">Reference proteome</keyword>
<reference evidence="2" key="1">
    <citation type="journal article" date="2022" name="Mol. Ecol. Resour.">
        <title>The genomes of chicory, endive, great burdock and yacon provide insights into Asteraceae palaeo-polyploidization history and plant inulin production.</title>
        <authorList>
            <person name="Fan W."/>
            <person name="Wang S."/>
            <person name="Wang H."/>
            <person name="Wang A."/>
            <person name="Jiang F."/>
            <person name="Liu H."/>
            <person name="Zhao H."/>
            <person name="Xu D."/>
            <person name="Zhang Y."/>
        </authorList>
    </citation>
    <scope>NUCLEOTIDE SEQUENCE [LARGE SCALE GENOMIC DNA]</scope>
    <source>
        <strain evidence="2">cv. Yunnan</strain>
    </source>
</reference>
<proteinExistence type="predicted"/>
<sequence length="793" mass="90791">MRSKKSERQNQNANHARPLVLGSDMPGKIDRVSARMDCELYGYAAEGVSSDAADILSSGPESATPSVTRSNAKSQAPLLQTLRFFHSHTAKPMALEQVYAEEDSEDEIDDDVADLEDRRKLDEFVDVSQHDKPMMHLWNSFKRRQRCWKLFMIKLWNDVGRWRHNHRRRGHQTLQSRRKHTLYVTISGTIHLSDSEHILSQLSEEEQEAAEESFSVYFRPVEFYDILQSRANENPSFLTKCLHYKLKDKHKRRVQLSVSIRRPLGDGQQTLSNFSLYILLARPVPTPSGETMQSSCYRFKRACKVTASNGALTVGSPLARFILPDINKLSTEFKSGSLAILLVHFADLTNQTEIDLTKDHMLSPSTECYCLMGKAPIDFIHFSRENSPKISLGGRAEFISTVSLKSCYMKLSSSGGEKRLSFHFPYSFEVVQVPITITAEELGAKDISPLDLPSYKKSTDKLPEVPRPRTGEVIFNFKYYDNMLQKTEVTEGYTCPFCHLKCASYKGLVSHLPASHDLFNYEFWGEGDYQIVNVSAKITASSSEIVGKVINRREKEFYFCHSHMRRRKSERQNQNTNHAGPLVLESNMPVVSERMDCEIYSPREGVSSAAADIIFSGPEPAFPSIPGSSSAPTTLRRLARSRKLSNEGYNARNQSPLQMRRFFHARTAQPMALEQVYAEEDSEDEVDDDVADLEDRRKLDEFVDVSQHNKRMMHLWNSFKRKQRVLADAHMPWACEAFSTHHREDLVHSPQLFWYWKLFMVKLWNDGLIDAKTMDNCHSILNRNGDQNPENKN</sequence>
<gene>
    <name evidence="1" type="ORF">L1987_35368</name>
</gene>
<comment type="caution">
    <text evidence="1">The sequence shown here is derived from an EMBL/GenBank/DDBJ whole genome shotgun (WGS) entry which is preliminary data.</text>
</comment>
<reference evidence="1 2" key="2">
    <citation type="journal article" date="2022" name="Mol. Ecol. Resour.">
        <title>The genomes of chicory, endive, great burdock and yacon provide insights into Asteraceae paleo-polyploidization history and plant inulin production.</title>
        <authorList>
            <person name="Fan W."/>
            <person name="Wang S."/>
            <person name="Wang H."/>
            <person name="Wang A."/>
            <person name="Jiang F."/>
            <person name="Liu H."/>
            <person name="Zhao H."/>
            <person name="Xu D."/>
            <person name="Zhang Y."/>
        </authorList>
    </citation>
    <scope>NUCLEOTIDE SEQUENCE [LARGE SCALE GENOMIC DNA]</scope>
    <source>
        <strain evidence="2">cv. Yunnan</strain>
        <tissue evidence="1">Leaves</tissue>
    </source>
</reference>
<accession>A0ACB9HX61</accession>
<evidence type="ECO:0000313" key="2">
    <source>
        <dbReference type="Proteomes" id="UP001056120"/>
    </source>
</evidence>
<name>A0ACB9HX61_9ASTR</name>
<organism evidence="1 2">
    <name type="scientific">Smallanthus sonchifolius</name>
    <dbReference type="NCBI Taxonomy" id="185202"/>
    <lineage>
        <taxon>Eukaryota</taxon>
        <taxon>Viridiplantae</taxon>
        <taxon>Streptophyta</taxon>
        <taxon>Embryophyta</taxon>
        <taxon>Tracheophyta</taxon>
        <taxon>Spermatophyta</taxon>
        <taxon>Magnoliopsida</taxon>
        <taxon>eudicotyledons</taxon>
        <taxon>Gunneridae</taxon>
        <taxon>Pentapetalae</taxon>
        <taxon>asterids</taxon>
        <taxon>campanulids</taxon>
        <taxon>Asterales</taxon>
        <taxon>Asteraceae</taxon>
        <taxon>Asteroideae</taxon>
        <taxon>Heliantheae alliance</taxon>
        <taxon>Millerieae</taxon>
        <taxon>Smallanthus</taxon>
    </lineage>
</organism>
<dbReference type="Proteomes" id="UP001056120">
    <property type="component" value="Linkage Group LG11"/>
</dbReference>
<evidence type="ECO:0000313" key="1">
    <source>
        <dbReference type="EMBL" id="KAI3800061.1"/>
    </source>
</evidence>
<dbReference type="EMBL" id="CM042028">
    <property type="protein sequence ID" value="KAI3800061.1"/>
    <property type="molecule type" value="Genomic_DNA"/>
</dbReference>